<feature type="transmembrane region" description="Helical" evidence="7">
    <location>
        <begin position="95"/>
        <end position="125"/>
    </location>
</feature>
<reference evidence="8 9" key="1">
    <citation type="journal article" date="2017" name="Elife">
        <title>Extensive horizontal gene transfer in cheese-associated bacteria.</title>
        <authorList>
            <person name="Bonham K.S."/>
            <person name="Wolfe B.E."/>
            <person name="Dutton R.J."/>
        </authorList>
    </citation>
    <scope>NUCLEOTIDE SEQUENCE [LARGE SCALE GENOMIC DNA]</scope>
    <source>
        <strain evidence="8 9">962_8</strain>
    </source>
</reference>
<dbReference type="InterPro" id="IPR000515">
    <property type="entry name" value="MetI-like"/>
</dbReference>
<feature type="transmembrane region" description="Helical" evidence="7">
    <location>
        <begin position="137"/>
        <end position="154"/>
    </location>
</feature>
<evidence type="ECO:0000256" key="6">
    <source>
        <dbReference type="ARBA" id="ARBA00023136"/>
    </source>
</evidence>
<evidence type="ECO:0000256" key="7">
    <source>
        <dbReference type="RuleBase" id="RU363032"/>
    </source>
</evidence>
<dbReference type="SUPFAM" id="SSF161098">
    <property type="entry name" value="MetI-like"/>
    <property type="match status" value="1"/>
</dbReference>
<evidence type="ECO:0000313" key="8">
    <source>
        <dbReference type="EMBL" id="PCC43151.1"/>
    </source>
</evidence>
<accession>A0A2A3YV70</accession>
<feature type="transmembrane region" description="Helical" evidence="7">
    <location>
        <begin position="203"/>
        <end position="222"/>
    </location>
</feature>
<organism evidence="8 9">
    <name type="scientific">Brevibacterium aurantiacum</name>
    <dbReference type="NCBI Taxonomy" id="273384"/>
    <lineage>
        <taxon>Bacteria</taxon>
        <taxon>Bacillati</taxon>
        <taxon>Actinomycetota</taxon>
        <taxon>Actinomycetes</taxon>
        <taxon>Micrococcales</taxon>
        <taxon>Brevibacteriaceae</taxon>
        <taxon>Brevibacterium</taxon>
    </lineage>
</organism>
<evidence type="ECO:0000256" key="3">
    <source>
        <dbReference type="ARBA" id="ARBA00022475"/>
    </source>
</evidence>
<keyword evidence="2 7" id="KW-0813">Transport</keyword>
<feature type="transmembrane region" description="Helical" evidence="7">
    <location>
        <begin position="34"/>
        <end position="58"/>
    </location>
</feature>
<keyword evidence="3" id="KW-1003">Cell membrane</keyword>
<keyword evidence="6 7" id="KW-0472">Membrane</keyword>
<dbReference type="PANTHER" id="PTHR43386">
    <property type="entry name" value="OLIGOPEPTIDE TRANSPORT SYSTEM PERMEASE PROTEIN APPC"/>
    <property type="match status" value="1"/>
</dbReference>
<evidence type="ECO:0000256" key="5">
    <source>
        <dbReference type="ARBA" id="ARBA00022989"/>
    </source>
</evidence>
<dbReference type="GO" id="GO:0005886">
    <property type="term" value="C:plasma membrane"/>
    <property type="evidence" value="ECO:0007669"/>
    <property type="project" value="UniProtKB-SubCell"/>
</dbReference>
<keyword evidence="4 7" id="KW-0812">Transmembrane</keyword>
<dbReference type="Pfam" id="PF00528">
    <property type="entry name" value="BPD_transp_1"/>
    <property type="match status" value="1"/>
</dbReference>
<evidence type="ECO:0000313" key="9">
    <source>
        <dbReference type="Proteomes" id="UP000218620"/>
    </source>
</evidence>
<evidence type="ECO:0000256" key="4">
    <source>
        <dbReference type="ARBA" id="ARBA00022692"/>
    </source>
</evidence>
<comment type="subcellular location">
    <subcellularLocation>
        <location evidence="1 7">Cell membrane</location>
        <topology evidence="1 7">Multi-pass membrane protein</topology>
    </subcellularLocation>
</comment>
<comment type="caution">
    <text evidence="8">The sequence shown here is derived from an EMBL/GenBank/DDBJ whole genome shotgun (WGS) entry which is preliminary data.</text>
</comment>
<sequence length="300" mass="30931">MRTTAHPSASTASVGRRRTLSGAIGRLRRPGAGLTVAAVAFLLLAAALSGLAMIVPFAGSPTDVVGSRLSPPSWSYPLGTDSLGRSLLPRLIEGIGVTLVLSASAVVVAATVSTVVGMIAGYLGGWVKELTLRLADVFYAFPSIILAILLAAVLGAGRIAIVSAIVLVTVPLMLRMVCAATMNIAHRDYVTSALISGISNRRIIFRHILTGISGTIAVQGTYSLSVGILVEGGLSFLGQGVQIPQSSLGLLVQEGATYMIAAPWLLFAPAAALVLSILAVTVAGDGLRDHFEPRAARRLS</sequence>
<dbReference type="Gene3D" id="1.10.3720.10">
    <property type="entry name" value="MetI-like"/>
    <property type="match status" value="1"/>
</dbReference>
<dbReference type="AlphaFoldDB" id="A0A2A3YV70"/>
<comment type="similarity">
    <text evidence="7">Belongs to the binding-protein-dependent transport system permease family.</text>
</comment>
<feature type="transmembrane region" description="Helical" evidence="7">
    <location>
        <begin position="160"/>
        <end position="182"/>
    </location>
</feature>
<evidence type="ECO:0000256" key="2">
    <source>
        <dbReference type="ARBA" id="ARBA00022448"/>
    </source>
</evidence>
<dbReference type="CDD" id="cd06261">
    <property type="entry name" value="TM_PBP2"/>
    <property type="match status" value="1"/>
</dbReference>
<feature type="transmembrane region" description="Helical" evidence="7">
    <location>
        <begin position="264"/>
        <end position="284"/>
    </location>
</feature>
<dbReference type="Proteomes" id="UP000218620">
    <property type="component" value="Unassembled WGS sequence"/>
</dbReference>
<dbReference type="EMBL" id="NRGQ01000008">
    <property type="protein sequence ID" value="PCC43151.1"/>
    <property type="molecule type" value="Genomic_DNA"/>
</dbReference>
<name>A0A2A3YV70_BREAU</name>
<dbReference type="InterPro" id="IPR050366">
    <property type="entry name" value="BP-dependent_transpt_permease"/>
</dbReference>
<proteinExistence type="inferred from homology"/>
<protein>
    <submittedName>
        <fullName evidence="8">ABC transporter permease</fullName>
    </submittedName>
</protein>
<dbReference type="PANTHER" id="PTHR43386:SF25">
    <property type="entry name" value="PEPTIDE ABC TRANSPORTER PERMEASE PROTEIN"/>
    <property type="match status" value="1"/>
</dbReference>
<keyword evidence="5 7" id="KW-1133">Transmembrane helix</keyword>
<dbReference type="InterPro" id="IPR035906">
    <property type="entry name" value="MetI-like_sf"/>
</dbReference>
<dbReference type="GO" id="GO:0055085">
    <property type="term" value="P:transmembrane transport"/>
    <property type="evidence" value="ECO:0007669"/>
    <property type="project" value="InterPro"/>
</dbReference>
<dbReference type="PROSITE" id="PS50928">
    <property type="entry name" value="ABC_TM1"/>
    <property type="match status" value="1"/>
</dbReference>
<evidence type="ECO:0000256" key="1">
    <source>
        <dbReference type="ARBA" id="ARBA00004651"/>
    </source>
</evidence>
<gene>
    <name evidence="8" type="ORF">CIK65_08780</name>
</gene>